<feature type="region of interest" description="Disordered" evidence="4">
    <location>
        <begin position="1287"/>
        <end position="1334"/>
    </location>
</feature>
<dbReference type="PANTHER" id="PTHR24198">
    <property type="entry name" value="ANKYRIN REPEAT AND PROTEIN KINASE DOMAIN-CONTAINING PROTEIN"/>
    <property type="match status" value="1"/>
</dbReference>
<dbReference type="Proteomes" id="UP001149074">
    <property type="component" value="Unassembled WGS sequence"/>
</dbReference>
<reference evidence="6" key="1">
    <citation type="submission" date="2022-11" db="EMBL/GenBank/DDBJ databases">
        <authorList>
            <person name="Petersen C."/>
        </authorList>
    </citation>
    <scope>NUCLEOTIDE SEQUENCE</scope>
    <source>
        <strain evidence="6">IBT 30761</strain>
    </source>
</reference>
<feature type="repeat" description="ANK" evidence="3">
    <location>
        <begin position="747"/>
        <end position="779"/>
    </location>
</feature>
<keyword evidence="7" id="KW-1185">Reference proteome</keyword>
<keyword evidence="1" id="KW-0677">Repeat</keyword>
<dbReference type="Pfam" id="PF12796">
    <property type="entry name" value="Ank_2"/>
    <property type="match status" value="1"/>
</dbReference>
<dbReference type="InterPro" id="IPR011009">
    <property type="entry name" value="Kinase-like_dom_sf"/>
</dbReference>
<dbReference type="PROSITE" id="PS50011">
    <property type="entry name" value="PROTEIN_KINASE_DOM"/>
    <property type="match status" value="1"/>
</dbReference>
<feature type="repeat" description="ANK" evidence="3">
    <location>
        <begin position="810"/>
        <end position="842"/>
    </location>
</feature>
<evidence type="ECO:0000259" key="5">
    <source>
        <dbReference type="PROSITE" id="PS50011"/>
    </source>
</evidence>
<dbReference type="SMART" id="SM00220">
    <property type="entry name" value="S_TKc"/>
    <property type="match status" value="1"/>
</dbReference>
<feature type="repeat" description="ANK" evidence="3">
    <location>
        <begin position="1017"/>
        <end position="1059"/>
    </location>
</feature>
<dbReference type="GO" id="GO:0005524">
    <property type="term" value="F:ATP binding"/>
    <property type="evidence" value="ECO:0007669"/>
    <property type="project" value="InterPro"/>
</dbReference>
<evidence type="ECO:0000313" key="6">
    <source>
        <dbReference type="EMBL" id="KAJ5102940.1"/>
    </source>
</evidence>
<dbReference type="PROSITE" id="PS50088">
    <property type="entry name" value="ANK_REPEAT"/>
    <property type="match status" value="6"/>
</dbReference>
<feature type="repeat" description="ANK" evidence="3">
    <location>
        <begin position="537"/>
        <end position="569"/>
    </location>
</feature>
<dbReference type="PROSITE" id="PS50297">
    <property type="entry name" value="ANK_REP_REGION"/>
    <property type="match status" value="4"/>
</dbReference>
<dbReference type="InterPro" id="IPR002110">
    <property type="entry name" value="Ankyrin_rpt"/>
</dbReference>
<dbReference type="Gene3D" id="1.10.510.10">
    <property type="entry name" value="Transferase(Phosphotransferase) domain 1"/>
    <property type="match status" value="1"/>
</dbReference>
<dbReference type="InterPro" id="IPR000719">
    <property type="entry name" value="Prot_kinase_dom"/>
</dbReference>
<dbReference type="SUPFAM" id="SSF56112">
    <property type="entry name" value="Protein kinase-like (PK-like)"/>
    <property type="match status" value="1"/>
</dbReference>
<evidence type="ECO:0000256" key="4">
    <source>
        <dbReference type="SAM" id="MobiDB-lite"/>
    </source>
</evidence>
<proteinExistence type="predicted"/>
<feature type="domain" description="Protein kinase" evidence="5">
    <location>
        <begin position="1"/>
        <end position="228"/>
    </location>
</feature>
<accession>A0A9W9FMH8</accession>
<gene>
    <name evidence="6" type="ORF">N7532_003469</name>
</gene>
<dbReference type="GO" id="GO:0004672">
    <property type="term" value="F:protein kinase activity"/>
    <property type="evidence" value="ECO:0007669"/>
    <property type="project" value="InterPro"/>
</dbReference>
<name>A0A9W9FMH8_9EURO</name>
<feature type="repeat" description="ANK" evidence="3">
    <location>
        <begin position="876"/>
        <end position="908"/>
    </location>
</feature>
<feature type="region of interest" description="Disordered" evidence="4">
    <location>
        <begin position="139"/>
        <end position="164"/>
    </location>
</feature>
<feature type="repeat" description="ANK" evidence="3">
    <location>
        <begin position="843"/>
        <end position="875"/>
    </location>
</feature>
<reference evidence="6" key="2">
    <citation type="journal article" date="2023" name="IMA Fungus">
        <title>Comparative genomic study of the Penicillium genus elucidates a diverse pangenome and 15 lateral gene transfer events.</title>
        <authorList>
            <person name="Petersen C."/>
            <person name="Sorensen T."/>
            <person name="Nielsen M.R."/>
            <person name="Sondergaard T.E."/>
            <person name="Sorensen J.L."/>
            <person name="Fitzpatrick D.A."/>
            <person name="Frisvad J.C."/>
            <person name="Nielsen K.L."/>
        </authorList>
    </citation>
    <scope>NUCLEOTIDE SEQUENCE</scope>
    <source>
        <strain evidence="6">IBT 30761</strain>
    </source>
</reference>
<dbReference type="InterPro" id="IPR008271">
    <property type="entry name" value="Ser/Thr_kinase_AS"/>
</dbReference>
<comment type="caution">
    <text evidence="6">The sequence shown here is derived from an EMBL/GenBank/DDBJ whole genome shotgun (WGS) entry which is preliminary data.</text>
</comment>
<feature type="compositionally biased region" description="Acidic residues" evidence="4">
    <location>
        <begin position="1292"/>
        <end position="1305"/>
    </location>
</feature>
<dbReference type="Gene3D" id="1.25.40.20">
    <property type="entry name" value="Ankyrin repeat-containing domain"/>
    <property type="match status" value="4"/>
</dbReference>
<feature type="compositionally biased region" description="Polar residues" evidence="4">
    <location>
        <begin position="144"/>
        <end position="153"/>
    </location>
</feature>
<dbReference type="SUPFAM" id="SSF48403">
    <property type="entry name" value="Ankyrin repeat"/>
    <property type="match status" value="3"/>
</dbReference>
<dbReference type="OrthoDB" id="626167at2759"/>
<organism evidence="6 7">
    <name type="scientific">Penicillium argentinense</name>
    <dbReference type="NCBI Taxonomy" id="1131581"/>
    <lineage>
        <taxon>Eukaryota</taxon>
        <taxon>Fungi</taxon>
        <taxon>Dikarya</taxon>
        <taxon>Ascomycota</taxon>
        <taxon>Pezizomycotina</taxon>
        <taxon>Eurotiomycetes</taxon>
        <taxon>Eurotiomycetidae</taxon>
        <taxon>Eurotiales</taxon>
        <taxon>Aspergillaceae</taxon>
        <taxon>Penicillium</taxon>
    </lineage>
</organism>
<dbReference type="Pfam" id="PF00069">
    <property type="entry name" value="Pkinase"/>
    <property type="match status" value="1"/>
</dbReference>
<dbReference type="PROSITE" id="PS00108">
    <property type="entry name" value="PROTEIN_KINASE_ST"/>
    <property type="match status" value="1"/>
</dbReference>
<evidence type="ECO:0000256" key="1">
    <source>
        <dbReference type="ARBA" id="ARBA00022737"/>
    </source>
</evidence>
<feature type="compositionally biased region" description="Acidic residues" evidence="4">
    <location>
        <begin position="154"/>
        <end position="163"/>
    </location>
</feature>
<dbReference type="InterPro" id="IPR036770">
    <property type="entry name" value="Ankyrin_rpt-contain_sf"/>
</dbReference>
<protein>
    <recommendedName>
        <fullName evidence="5">Protein kinase domain-containing protein</fullName>
    </recommendedName>
</protein>
<dbReference type="RefSeq" id="XP_056476320.1">
    <property type="nucleotide sequence ID" value="XM_056615963.1"/>
</dbReference>
<evidence type="ECO:0000256" key="3">
    <source>
        <dbReference type="PROSITE-ProRule" id="PRU00023"/>
    </source>
</evidence>
<dbReference type="Pfam" id="PF13637">
    <property type="entry name" value="Ank_4"/>
    <property type="match status" value="1"/>
</dbReference>
<evidence type="ECO:0000313" key="7">
    <source>
        <dbReference type="Proteomes" id="UP001149074"/>
    </source>
</evidence>
<dbReference type="SMART" id="SM00248">
    <property type="entry name" value="ANK"/>
    <property type="match status" value="13"/>
</dbReference>
<evidence type="ECO:0000256" key="2">
    <source>
        <dbReference type="ARBA" id="ARBA00023043"/>
    </source>
</evidence>
<sequence>MGSLRDYMKKCHPIRTKLIMMGDVGAGLMALHKCGIVHGDLKMDNVVVFASLDRPSGTIAKVSDFGHSILVSSAPEKRTQYFGTTLYNSPEVAQQKTQPILVENLHKCDIWAFGLCAWEILADGQVYFQRSWKHNPQFERSARSESLATPTDSETQEDSSIDGDDQHVFGRFDLSYLRILAGEFVNNMKIPGIGFEKGFLRPLMDRTLQVDPSKRVSDLNRLPIIGFWNKMSGAQSLQSKLATYAISGDIRYSIFSRDIGPNIIWEQQKQLLIDFEAVAEKSRPDKSDGSAAFQTMLCYVNNFGTSQDLTKATQYIRKAEEAGHLIARILGSRMLDGFSATSTSAHKSYSECLALGFSVTRKVDASSSLTVHNGEEVVRFPNYESFRKAYIDMISWEAIDKVAKVDFLNTFVTQNLATARFHPLEIVVRHGDIELLEAMLSLTDSSMVLEQEKETLVAQAAACGYGKIACRLLSKGAIIAYEISTSILHWLFCLDISSVRNVQQQLENTLSSSDLRTLVNRPCPQRIVLHPQWPFQVHGTPLATAVATGNIEVVKSLLEMGADPAASAFTIIEGDTAPKFTPIHLAVRYHNAKILQLLWEAEFGKQQITGTGVSLVAKLGSFPMGCALSLLTNAERLAIHGKNHKQKLKETIDLLALDILLQSSPEGLSAIFHAIDLEDVDAVELLLAHFPALATRKLVQPDDQKLFTYPLHFAVQIGANRDTDEAIRIVEHILKLDPTALNRGDSSSVKPIHIAAMGSSTRMLNYLLDRGASYGDLDGRKQNALHFCRTAENVKILLLGGTRIDHKDQLRFTPAHAAAIHGMEEVLQALIDAGANLSFADNENGTPLHCAIRRKSRSMIEMLLKAGVNADAPNIHGKTPLLVAMDIGRADIAALLFDHGANPFTKDTQGLSPFHVALRWESSSTLTKFQLHREFDSLSWDDKIKVLWFAARNGHHTSLRLFLSKIIGSQWLYPQSPAYQYRDSISKAIHIAVKACQVENANALLSFGVRVDTPDSRGNTPLLLACQIGRLEQGFNPYHRAYMCEMLVNNGADILARNHSYQTIIALAQAYADFPLMTLLLEHTLNVNNFDQETKRNRIIKSIRSDRKGEVYNKEAEALIGNESIKPGFLRSAAAKSEWEFVMTCLAGQFMKKEKIKEVFGAHRWPTGVDSIDMMLYYSVNKDRNFVAHLYKLSNKSIGEDAKFFHRVQIGRRDLDVDLDEAREMLNSIIWPEKQDKDRINPLKSLLDLSHWPQIPDEEDRHSENKEQEEGTRKIWTGWLDKFDKCKKDKNETEEDAEEELDMSDEGMKISTPRISVKSAQSFFPDQDMDAREK</sequence>
<keyword evidence="2 3" id="KW-0040">ANK repeat</keyword>
<dbReference type="GeneID" id="81354942"/>
<dbReference type="PANTHER" id="PTHR24198:SF165">
    <property type="entry name" value="ANKYRIN REPEAT-CONTAINING PROTEIN-RELATED"/>
    <property type="match status" value="1"/>
</dbReference>
<dbReference type="EMBL" id="JAPQKI010000004">
    <property type="protein sequence ID" value="KAJ5102940.1"/>
    <property type="molecule type" value="Genomic_DNA"/>
</dbReference>
<dbReference type="Pfam" id="PF00023">
    <property type="entry name" value="Ank"/>
    <property type="match status" value="1"/>
</dbReference>